<dbReference type="GeneID" id="95569947"/>
<dbReference type="AlphaFoldDB" id="E8M8P3"/>
<comment type="caution">
    <text evidence="2">The sequence shown here is derived from an EMBL/GenBank/DDBJ whole genome shotgun (WGS) entry which is preliminary data.</text>
</comment>
<gene>
    <name evidence="2" type="ORF">VISI1226_13738</name>
</gene>
<reference evidence="2 3" key="1">
    <citation type="journal article" date="2012" name="Int. J. Syst. Evol. Microbiol.">
        <title>Vibrio caribbeanicus sp. nov., isolated from the marine sponge Scleritoderma cyanea.</title>
        <authorList>
            <person name="Hoffmann M."/>
            <person name="Monday S.R."/>
            <person name="Allard M.W."/>
            <person name="Strain E.A."/>
            <person name="Whittaker P."/>
            <person name="Naum M."/>
            <person name="McCarthy P.J."/>
            <person name="Lopez J.V."/>
            <person name="Fischer M."/>
            <person name="Brown E.W."/>
        </authorList>
    </citation>
    <scope>NUCLEOTIDE SEQUENCE [LARGE SCALE GENOMIC DNA]</scope>
    <source>
        <strain evidence="3">DSMZ 21326</strain>
    </source>
</reference>
<evidence type="ECO:0000313" key="2">
    <source>
        <dbReference type="EMBL" id="EGA69588.1"/>
    </source>
</evidence>
<sequence length="59" mass="6808">MEKAQQITEQLEKEVKAHSLNPFASKLMAPLRLFLVWMRLTNDRIQELEAQLEGALNGK</sequence>
<evidence type="ECO:0000256" key="1">
    <source>
        <dbReference type="SAM" id="Coils"/>
    </source>
</evidence>
<feature type="coiled-coil region" evidence="1">
    <location>
        <begin position="1"/>
        <end position="58"/>
    </location>
</feature>
<organism evidence="2 3">
    <name type="scientific">Vibrio sinaloensis DSM 21326</name>
    <dbReference type="NCBI Taxonomy" id="945550"/>
    <lineage>
        <taxon>Bacteria</taxon>
        <taxon>Pseudomonadati</taxon>
        <taxon>Pseudomonadota</taxon>
        <taxon>Gammaproteobacteria</taxon>
        <taxon>Vibrionales</taxon>
        <taxon>Vibrionaceae</taxon>
        <taxon>Vibrio</taxon>
        <taxon>Vibrio oreintalis group</taxon>
    </lineage>
</organism>
<dbReference type="Proteomes" id="UP000006228">
    <property type="component" value="Unassembled WGS sequence"/>
</dbReference>
<dbReference type="RefSeq" id="WP_008078119.1">
    <property type="nucleotide sequence ID" value="NZ_AEVT01000076.1"/>
</dbReference>
<dbReference type="eggNOG" id="ENOG5031NXY">
    <property type="taxonomic scope" value="Bacteria"/>
</dbReference>
<dbReference type="OrthoDB" id="5918930at2"/>
<proteinExistence type="predicted"/>
<protein>
    <submittedName>
        <fullName evidence="2">Uncharacterized protein</fullName>
    </submittedName>
</protein>
<dbReference type="EMBL" id="AEVT01000076">
    <property type="protein sequence ID" value="EGA69588.1"/>
    <property type="molecule type" value="Genomic_DNA"/>
</dbReference>
<evidence type="ECO:0000313" key="3">
    <source>
        <dbReference type="Proteomes" id="UP000006228"/>
    </source>
</evidence>
<keyword evidence="1" id="KW-0175">Coiled coil</keyword>
<name>E8M8P3_PHOS4</name>
<accession>E8M8P3</accession>